<keyword evidence="8" id="KW-1185">Reference proteome</keyword>
<evidence type="ECO:0000313" key="7">
    <source>
        <dbReference type="EMBL" id="GHO60829.1"/>
    </source>
</evidence>
<accession>A0ABQ3V753</accession>
<protein>
    <recommendedName>
        <fullName evidence="2">histidine kinase</fullName>
        <ecNumber evidence="2">2.7.13.3</ecNumber>
    </recommendedName>
</protein>
<dbReference type="PANTHER" id="PTHR43711">
    <property type="entry name" value="TWO-COMPONENT HISTIDINE KINASE"/>
    <property type="match status" value="1"/>
</dbReference>
<dbReference type="InterPro" id="IPR036890">
    <property type="entry name" value="HATPase_C_sf"/>
</dbReference>
<evidence type="ECO:0000256" key="5">
    <source>
        <dbReference type="ARBA" id="ARBA00023012"/>
    </source>
</evidence>
<comment type="caution">
    <text evidence="7">The sequence shown here is derived from an EMBL/GenBank/DDBJ whole genome shotgun (WGS) entry which is preliminary data.</text>
</comment>
<dbReference type="Proteomes" id="UP000654345">
    <property type="component" value="Unassembled WGS sequence"/>
</dbReference>
<gene>
    <name evidence="7" type="ORF">KSB_93040</name>
</gene>
<keyword evidence="5" id="KW-0902">Two-component regulatory system</keyword>
<dbReference type="EMBL" id="BNJG01000006">
    <property type="protein sequence ID" value="GHO60829.1"/>
    <property type="molecule type" value="Genomic_DNA"/>
</dbReference>
<dbReference type="InterPro" id="IPR004358">
    <property type="entry name" value="Sig_transdc_His_kin-like_C"/>
</dbReference>
<dbReference type="PRINTS" id="PR00344">
    <property type="entry name" value="BCTRLSENSOR"/>
</dbReference>
<comment type="catalytic activity">
    <reaction evidence="1">
        <text>ATP + protein L-histidine = ADP + protein N-phospho-L-histidine.</text>
        <dbReference type="EC" id="2.7.13.3"/>
    </reaction>
</comment>
<dbReference type="InterPro" id="IPR050736">
    <property type="entry name" value="Sensor_HK_Regulatory"/>
</dbReference>
<name>A0ABQ3V753_9CHLR</name>
<dbReference type="SUPFAM" id="SSF55874">
    <property type="entry name" value="ATPase domain of HSP90 chaperone/DNA topoisomerase II/histidine kinase"/>
    <property type="match status" value="1"/>
</dbReference>
<reference evidence="7 8" key="1">
    <citation type="journal article" date="2021" name="Int. J. Syst. Evol. Microbiol.">
        <title>Reticulibacter mediterranei gen. nov., sp. nov., within the new family Reticulibacteraceae fam. nov., and Ktedonospora formicarum gen. nov., sp. nov., Ktedonobacter robiniae sp. nov., Dictyobacter formicarum sp. nov. and Dictyobacter arantiisoli sp. nov., belonging to the class Ktedonobacteria.</title>
        <authorList>
            <person name="Yabe S."/>
            <person name="Zheng Y."/>
            <person name="Wang C.M."/>
            <person name="Sakai Y."/>
            <person name="Abe K."/>
            <person name="Yokota A."/>
            <person name="Donadio S."/>
            <person name="Cavaletti L."/>
            <person name="Monciardini P."/>
        </authorList>
    </citation>
    <scope>NUCLEOTIDE SEQUENCE [LARGE SCALE GENOMIC DNA]</scope>
    <source>
        <strain evidence="7 8">SOSP1-30</strain>
    </source>
</reference>
<evidence type="ECO:0000256" key="1">
    <source>
        <dbReference type="ARBA" id="ARBA00000085"/>
    </source>
</evidence>
<dbReference type="InterPro" id="IPR003594">
    <property type="entry name" value="HATPase_dom"/>
</dbReference>
<dbReference type="InterPro" id="IPR005467">
    <property type="entry name" value="His_kinase_dom"/>
</dbReference>
<dbReference type="Gene3D" id="3.30.565.10">
    <property type="entry name" value="Histidine kinase-like ATPase, C-terminal domain"/>
    <property type="match status" value="1"/>
</dbReference>
<feature type="domain" description="Histidine kinase" evidence="6">
    <location>
        <begin position="1"/>
        <end position="104"/>
    </location>
</feature>
<organism evidence="7 8">
    <name type="scientific">Ktedonobacter robiniae</name>
    <dbReference type="NCBI Taxonomy" id="2778365"/>
    <lineage>
        <taxon>Bacteria</taxon>
        <taxon>Bacillati</taxon>
        <taxon>Chloroflexota</taxon>
        <taxon>Ktedonobacteria</taxon>
        <taxon>Ktedonobacterales</taxon>
        <taxon>Ktedonobacteraceae</taxon>
        <taxon>Ktedonobacter</taxon>
    </lineage>
</organism>
<evidence type="ECO:0000256" key="4">
    <source>
        <dbReference type="ARBA" id="ARBA00022777"/>
    </source>
</evidence>
<keyword evidence="4" id="KW-0418">Kinase</keyword>
<keyword evidence="3" id="KW-0808">Transferase</keyword>
<sequence length="106" mass="11493">MLENLLSNATTHAAGRTAVRVTVKEEQHDAGPWVIVTVSNQGPPIPRELLATLFLPFAKGERSLGMGLGLYLAERIAHAHRGSLTVQTEVGPTTHFVLSWPRKADS</sequence>
<dbReference type="Pfam" id="PF02518">
    <property type="entry name" value="HATPase_c"/>
    <property type="match status" value="1"/>
</dbReference>
<dbReference type="EC" id="2.7.13.3" evidence="2"/>
<evidence type="ECO:0000256" key="3">
    <source>
        <dbReference type="ARBA" id="ARBA00022679"/>
    </source>
</evidence>
<evidence type="ECO:0000256" key="2">
    <source>
        <dbReference type="ARBA" id="ARBA00012438"/>
    </source>
</evidence>
<dbReference type="PROSITE" id="PS50109">
    <property type="entry name" value="HIS_KIN"/>
    <property type="match status" value="1"/>
</dbReference>
<evidence type="ECO:0000313" key="8">
    <source>
        <dbReference type="Proteomes" id="UP000654345"/>
    </source>
</evidence>
<proteinExistence type="predicted"/>
<dbReference type="SMART" id="SM00387">
    <property type="entry name" value="HATPase_c"/>
    <property type="match status" value="1"/>
</dbReference>
<dbReference type="PANTHER" id="PTHR43711:SF1">
    <property type="entry name" value="HISTIDINE KINASE 1"/>
    <property type="match status" value="1"/>
</dbReference>
<evidence type="ECO:0000259" key="6">
    <source>
        <dbReference type="PROSITE" id="PS50109"/>
    </source>
</evidence>